<dbReference type="SMART" id="SM00229">
    <property type="entry name" value="RasGEFN"/>
    <property type="match status" value="1"/>
</dbReference>
<dbReference type="PROSITE" id="PS50212">
    <property type="entry name" value="RASGEF_NTER"/>
    <property type="match status" value="1"/>
</dbReference>
<evidence type="ECO:0000256" key="3">
    <source>
        <dbReference type="PROSITE-ProRule" id="PRU00168"/>
    </source>
</evidence>
<dbReference type="FunFam" id="1.10.840.10:FF:000009">
    <property type="entry name" value="rap guanine nucleotide exchange factor 1"/>
    <property type="match status" value="1"/>
</dbReference>
<sequence>MFDSRNVKRRNSQPVMGTGATYNRSLSLTGLDPLMEIPEKSSGSKMLKKARSFRDDIKTKIKRRPSTGAEKMIPESVKAQTAKHKKNMHRNSSIPDGSKDMFDGVHHDDIDKLQSELDEINRTLKFIQAVANQDKPKMLPPTATHVLETVLDVFTVLNNILATEESTALVSGRSKVCQCLARFVRWSDNILVKTDKESNKQNASEVITALSDGIKDLTHLCIEKLERRKNSLPVKSSGSLSPGGNENLQRASLPEIPLTPRERQILAKTSDIGLYDNTSIAHSHDSLENQAIFSFDTEDSPPPKPPLPQNVDGLITRLSRNGMDDEPPPLPEKEKRQSMSSLSTPTHSPRGSLLCSPSTEHSFNSGMVLSPSPRSSSPMGYSPASSVSSGLNQSTEELHITGNRSFSKSSTMHVSQTSNISSNVMMSSSKSSSTVADINKLTLKINKLTTNIDSVPPPIPNKTRINRLLSTYDNVPFDGTAIQVCTSVSSVSSSRTIVNRISTSSCGSTQSSHSSQSASQSVQSHVQTQQKSSSSASFSTDRTSSTETYSSSETFSSATSHSSLESLQKGGQPPPLPPKLKHINNFAVHAYMQMVGSYTQPSALETISRHSINFYESQWHQHQLELFQYPRSNTISVISDISNFSSDTSFSSGSPDRFLGLPALPMKTKKYLNRQSQGSIVSSLSDTSANDLRDKTASLVEASATDPAVHVTDIDLKRASAPADMNVQSILPEQLEESKSDSDIQKDTDSAFGEPKPLDDIDVSDQLIRKKEGEDGPAIRGGMVDALVVHATAAGKSGSVGDLHVNEEEFIYQEAFLTTYRTFITPKELIEKLLYRFYKFQHAADNKVRLAKNAFSLLIRVIDELGVMELDDEIIKRLMDLVYELLCQNDLVLARILRRKALEKCEHRDTIQEAVHFGGPISQNVTLSSTPVVDLLSFKSHDIAEQMTLMDAELFQKIEIPEVLLWAKEQSEELSPNLTFFTEHFNNMSYWCRTRILEQNDPKEREKYLMKFIKIMRHLRKLSNFNSYLAVLSALDSAPVRRLEWQKQNLEALKEFCLLIDSSSSFRAYRLALSETEPPCIPYLGLILQDLTFINIGNQNLLPDGSINFAKRWQLFNILDSMRRFKKCNYDIKRKDAILNYLSNFKDHDNEETLWQRSEKIKPRGVRKRVEVDL</sequence>
<evidence type="ECO:0000313" key="7">
    <source>
        <dbReference type="EMBL" id="KAK6196232.1"/>
    </source>
</evidence>
<keyword evidence="8" id="KW-1185">Reference proteome</keyword>
<feature type="compositionally biased region" description="Polar residues" evidence="4">
    <location>
        <begin position="233"/>
        <end position="250"/>
    </location>
</feature>
<feature type="region of interest" description="Disordered" evidence="4">
    <location>
        <begin position="79"/>
        <end position="100"/>
    </location>
</feature>
<dbReference type="PROSITE" id="PS00720">
    <property type="entry name" value="RASGEF"/>
    <property type="match status" value="1"/>
</dbReference>
<feature type="compositionally biased region" description="Basic and acidic residues" evidence="4">
    <location>
        <begin position="736"/>
        <end position="749"/>
    </location>
</feature>
<dbReference type="GO" id="GO:0005085">
    <property type="term" value="F:guanyl-nucleotide exchange factor activity"/>
    <property type="evidence" value="ECO:0007669"/>
    <property type="project" value="UniProtKB-KW"/>
</dbReference>
<dbReference type="GO" id="GO:0005886">
    <property type="term" value="C:plasma membrane"/>
    <property type="evidence" value="ECO:0007669"/>
    <property type="project" value="TreeGrafter"/>
</dbReference>
<organism evidence="7 8">
    <name type="scientific">Patella caerulea</name>
    <name type="common">Rayed Mediterranean limpet</name>
    <dbReference type="NCBI Taxonomy" id="87958"/>
    <lineage>
        <taxon>Eukaryota</taxon>
        <taxon>Metazoa</taxon>
        <taxon>Spiralia</taxon>
        <taxon>Lophotrochozoa</taxon>
        <taxon>Mollusca</taxon>
        <taxon>Gastropoda</taxon>
        <taxon>Patellogastropoda</taxon>
        <taxon>Patelloidea</taxon>
        <taxon>Patellidae</taxon>
        <taxon>Patella</taxon>
    </lineage>
</organism>
<dbReference type="EMBL" id="JAZGQO010000001">
    <property type="protein sequence ID" value="KAK6196232.1"/>
    <property type="molecule type" value="Genomic_DNA"/>
</dbReference>
<feature type="compositionally biased region" description="Low complexity" evidence="4">
    <location>
        <begin position="504"/>
        <end position="571"/>
    </location>
</feature>
<dbReference type="SMART" id="SM00147">
    <property type="entry name" value="RasGEF"/>
    <property type="match status" value="1"/>
</dbReference>
<name>A0AAN8KN93_PATCE</name>
<dbReference type="AlphaFoldDB" id="A0AAN8KN93"/>
<dbReference type="PANTHER" id="PTHR23113:SF224">
    <property type="entry name" value="RAP GUANINE NUCLEOTIDE EXCHANGE FACTOR 1"/>
    <property type="match status" value="1"/>
</dbReference>
<dbReference type="InterPro" id="IPR023578">
    <property type="entry name" value="Ras_GEF_dom_sf"/>
</dbReference>
<evidence type="ECO:0000256" key="2">
    <source>
        <dbReference type="ARBA" id="ARBA00083313"/>
    </source>
</evidence>
<reference evidence="7 8" key="1">
    <citation type="submission" date="2024-01" db="EMBL/GenBank/DDBJ databases">
        <title>The genome of the rayed Mediterranean limpet Patella caerulea (Linnaeus, 1758).</title>
        <authorList>
            <person name="Anh-Thu Weber A."/>
            <person name="Halstead-Nussloch G."/>
        </authorList>
    </citation>
    <scope>NUCLEOTIDE SEQUENCE [LARGE SCALE GENOMIC DNA]</scope>
    <source>
        <strain evidence="7">AATW-2023a</strain>
        <tissue evidence="7">Whole specimen</tissue>
    </source>
</reference>
<dbReference type="CDD" id="cd00155">
    <property type="entry name" value="RasGEF"/>
    <property type="match status" value="1"/>
</dbReference>
<proteinExistence type="predicted"/>
<feature type="region of interest" description="Disordered" evidence="4">
    <location>
        <begin position="1"/>
        <end position="21"/>
    </location>
</feature>
<evidence type="ECO:0000256" key="4">
    <source>
        <dbReference type="SAM" id="MobiDB-lite"/>
    </source>
</evidence>
<dbReference type="InterPro" id="IPR019804">
    <property type="entry name" value="Ras_G-nucl-exch_fac_CS"/>
</dbReference>
<dbReference type="Gene3D" id="1.10.840.10">
    <property type="entry name" value="Ras guanine-nucleotide exchange factors catalytic domain"/>
    <property type="match status" value="1"/>
</dbReference>
<dbReference type="SUPFAM" id="SSF48366">
    <property type="entry name" value="Ras GEF"/>
    <property type="match status" value="1"/>
</dbReference>
<accession>A0AAN8KN93</accession>
<dbReference type="Gene3D" id="1.20.870.10">
    <property type="entry name" value="Son of sevenless (SoS) protein Chain: S domain 1"/>
    <property type="match status" value="1"/>
</dbReference>
<evidence type="ECO:0000259" key="6">
    <source>
        <dbReference type="PROSITE" id="PS50212"/>
    </source>
</evidence>
<evidence type="ECO:0000313" key="8">
    <source>
        <dbReference type="Proteomes" id="UP001347796"/>
    </source>
</evidence>
<keyword evidence="1 3" id="KW-0344">Guanine-nucleotide releasing factor</keyword>
<protein>
    <recommendedName>
        <fullName evidence="2">CRK SH3-binding GNRP</fullName>
    </recommendedName>
</protein>
<dbReference type="Pfam" id="PF00617">
    <property type="entry name" value="RasGEF"/>
    <property type="match status" value="1"/>
</dbReference>
<feature type="domain" description="N-terminal Ras-GEF" evidence="6">
    <location>
        <begin position="775"/>
        <end position="906"/>
    </location>
</feature>
<evidence type="ECO:0000256" key="1">
    <source>
        <dbReference type="ARBA" id="ARBA00022658"/>
    </source>
</evidence>
<dbReference type="InterPro" id="IPR036964">
    <property type="entry name" value="RASGEF_cat_dom_sf"/>
</dbReference>
<feature type="domain" description="Ras-GEF" evidence="5">
    <location>
        <begin position="939"/>
        <end position="1164"/>
    </location>
</feature>
<feature type="compositionally biased region" description="Polar residues" evidence="4">
    <location>
        <begin position="338"/>
        <end position="367"/>
    </location>
</feature>
<feature type="region of interest" description="Disordered" evidence="4">
    <location>
        <begin position="232"/>
        <end position="260"/>
    </location>
</feature>
<feature type="region of interest" description="Disordered" evidence="4">
    <location>
        <begin position="294"/>
        <end position="313"/>
    </location>
</feature>
<dbReference type="PANTHER" id="PTHR23113">
    <property type="entry name" value="GUANINE NUCLEOTIDE EXCHANGE FACTOR"/>
    <property type="match status" value="1"/>
</dbReference>
<feature type="compositionally biased region" description="Low complexity" evidence="4">
    <location>
        <begin position="375"/>
        <end position="389"/>
    </location>
</feature>
<dbReference type="PROSITE" id="PS50009">
    <property type="entry name" value="RASGEF_CAT"/>
    <property type="match status" value="1"/>
</dbReference>
<dbReference type="InterPro" id="IPR008937">
    <property type="entry name" value="Ras-like_GEF"/>
</dbReference>
<dbReference type="InterPro" id="IPR000651">
    <property type="entry name" value="Ras-like_Gua-exchang_fac_N"/>
</dbReference>
<dbReference type="CDD" id="cd06224">
    <property type="entry name" value="REM"/>
    <property type="match status" value="1"/>
</dbReference>
<dbReference type="InterPro" id="IPR001895">
    <property type="entry name" value="RASGEF_cat_dom"/>
</dbReference>
<dbReference type="Proteomes" id="UP001347796">
    <property type="component" value="Unassembled WGS sequence"/>
</dbReference>
<feature type="compositionally biased region" description="Polar residues" evidence="4">
    <location>
        <begin position="12"/>
        <end position="21"/>
    </location>
</feature>
<dbReference type="Pfam" id="PF00618">
    <property type="entry name" value="RasGEF_N"/>
    <property type="match status" value="1"/>
</dbReference>
<feature type="region of interest" description="Disordered" evidence="4">
    <location>
        <begin position="504"/>
        <end position="581"/>
    </location>
</feature>
<dbReference type="GO" id="GO:0007265">
    <property type="term" value="P:Ras protein signal transduction"/>
    <property type="evidence" value="ECO:0007669"/>
    <property type="project" value="TreeGrafter"/>
</dbReference>
<feature type="region of interest" description="Disordered" evidence="4">
    <location>
        <begin position="734"/>
        <end position="756"/>
    </location>
</feature>
<comment type="caution">
    <text evidence="7">The sequence shown here is derived from an EMBL/GenBank/DDBJ whole genome shotgun (WGS) entry which is preliminary data.</text>
</comment>
<feature type="region of interest" description="Disordered" evidence="4">
    <location>
        <begin position="318"/>
        <end position="390"/>
    </location>
</feature>
<evidence type="ECO:0000259" key="5">
    <source>
        <dbReference type="PROSITE" id="PS50009"/>
    </source>
</evidence>
<gene>
    <name evidence="7" type="ORF">SNE40_001494</name>
</gene>